<organism evidence="1 2">
    <name type="scientific">Cirrhinus mrigala</name>
    <name type="common">Mrigala</name>
    <dbReference type="NCBI Taxonomy" id="683832"/>
    <lineage>
        <taxon>Eukaryota</taxon>
        <taxon>Metazoa</taxon>
        <taxon>Chordata</taxon>
        <taxon>Craniata</taxon>
        <taxon>Vertebrata</taxon>
        <taxon>Euteleostomi</taxon>
        <taxon>Actinopterygii</taxon>
        <taxon>Neopterygii</taxon>
        <taxon>Teleostei</taxon>
        <taxon>Ostariophysi</taxon>
        <taxon>Cypriniformes</taxon>
        <taxon>Cyprinidae</taxon>
        <taxon>Labeoninae</taxon>
        <taxon>Labeonini</taxon>
        <taxon>Cirrhinus</taxon>
    </lineage>
</organism>
<dbReference type="AlphaFoldDB" id="A0ABD0R9V8"/>
<dbReference type="EMBL" id="JAMKFB020000004">
    <property type="protein sequence ID" value="KAL0195314.1"/>
    <property type="molecule type" value="Genomic_DNA"/>
</dbReference>
<evidence type="ECO:0000313" key="2">
    <source>
        <dbReference type="Proteomes" id="UP001529510"/>
    </source>
</evidence>
<comment type="caution">
    <text evidence="1">The sequence shown here is derived from an EMBL/GenBank/DDBJ whole genome shotgun (WGS) entry which is preliminary data.</text>
</comment>
<sequence length="97" mass="11011">GISVDDEVYQIPRRRLAHGMTGPMYQHMGVLSQEKALGFNGELLQTQSRGRVAKLMPAVFLESHFQRTPQRQSDVNFLQNIDHVENKPVSAHHTVTM</sequence>
<feature type="non-terminal residue" evidence="1">
    <location>
        <position position="1"/>
    </location>
</feature>
<reference evidence="1 2" key="1">
    <citation type="submission" date="2024-05" db="EMBL/GenBank/DDBJ databases">
        <title>Genome sequencing and assembly of Indian major carp, Cirrhinus mrigala (Hamilton, 1822).</title>
        <authorList>
            <person name="Mohindra V."/>
            <person name="Chowdhury L.M."/>
            <person name="Lal K."/>
            <person name="Jena J.K."/>
        </authorList>
    </citation>
    <scope>NUCLEOTIDE SEQUENCE [LARGE SCALE GENOMIC DNA]</scope>
    <source>
        <strain evidence="1">CM1030</strain>
        <tissue evidence="1">Blood</tissue>
    </source>
</reference>
<gene>
    <name evidence="1" type="ORF">M9458_008886</name>
</gene>
<feature type="non-terminal residue" evidence="1">
    <location>
        <position position="97"/>
    </location>
</feature>
<dbReference type="Proteomes" id="UP001529510">
    <property type="component" value="Unassembled WGS sequence"/>
</dbReference>
<accession>A0ABD0R9V8</accession>
<keyword evidence="2" id="KW-1185">Reference proteome</keyword>
<name>A0ABD0R9V8_CIRMR</name>
<protein>
    <submittedName>
        <fullName evidence="1">Uncharacterized protein</fullName>
    </submittedName>
</protein>
<evidence type="ECO:0000313" key="1">
    <source>
        <dbReference type="EMBL" id="KAL0195314.1"/>
    </source>
</evidence>
<proteinExistence type="predicted"/>